<gene>
    <name evidence="1" type="ORF">B0T17DRAFT_44705</name>
</gene>
<sequence length="201" mass="22485">MEVPIKPPCKRGYFQCGCHPSFVMAIGITYRNNLVLVQPAVCHKSPSNHLYISHKETKCHVEFPSLYFIKGQRYIPDRRRMGGAQLFPHGWGYRWKANPAGSPFVACHSKKKGDVRVHSMFGAPPAGATVQVWTRTAFALARILPPPPSFPVPPAGRQHENRRRCRQDLHDHCTLSKTGERECACACACACEGECGGRWCL</sequence>
<dbReference type="EMBL" id="JAULSR010000001">
    <property type="protein sequence ID" value="KAK0635484.1"/>
    <property type="molecule type" value="Genomic_DNA"/>
</dbReference>
<organism evidence="1 2">
    <name type="scientific">Bombardia bombarda</name>
    <dbReference type="NCBI Taxonomy" id="252184"/>
    <lineage>
        <taxon>Eukaryota</taxon>
        <taxon>Fungi</taxon>
        <taxon>Dikarya</taxon>
        <taxon>Ascomycota</taxon>
        <taxon>Pezizomycotina</taxon>
        <taxon>Sordariomycetes</taxon>
        <taxon>Sordariomycetidae</taxon>
        <taxon>Sordariales</taxon>
        <taxon>Lasiosphaeriaceae</taxon>
        <taxon>Bombardia</taxon>
    </lineage>
</organism>
<dbReference type="Proteomes" id="UP001174934">
    <property type="component" value="Unassembled WGS sequence"/>
</dbReference>
<accession>A0AA39XKA5</accession>
<evidence type="ECO:0000313" key="2">
    <source>
        <dbReference type="Proteomes" id="UP001174934"/>
    </source>
</evidence>
<comment type="caution">
    <text evidence="1">The sequence shown here is derived from an EMBL/GenBank/DDBJ whole genome shotgun (WGS) entry which is preliminary data.</text>
</comment>
<keyword evidence="2" id="KW-1185">Reference proteome</keyword>
<dbReference type="AlphaFoldDB" id="A0AA39XKA5"/>
<protein>
    <submittedName>
        <fullName evidence="1">Uncharacterized protein</fullName>
    </submittedName>
</protein>
<name>A0AA39XKA5_9PEZI</name>
<evidence type="ECO:0000313" key="1">
    <source>
        <dbReference type="EMBL" id="KAK0635484.1"/>
    </source>
</evidence>
<proteinExistence type="predicted"/>
<reference evidence="1" key="1">
    <citation type="submission" date="2023-06" db="EMBL/GenBank/DDBJ databases">
        <title>Genome-scale phylogeny and comparative genomics of the fungal order Sordariales.</title>
        <authorList>
            <consortium name="Lawrence Berkeley National Laboratory"/>
            <person name="Hensen N."/>
            <person name="Bonometti L."/>
            <person name="Westerberg I."/>
            <person name="Brannstrom I.O."/>
            <person name="Guillou S."/>
            <person name="Cros-Aarteil S."/>
            <person name="Calhoun S."/>
            <person name="Haridas S."/>
            <person name="Kuo A."/>
            <person name="Mondo S."/>
            <person name="Pangilinan J."/>
            <person name="Riley R."/>
            <person name="LaButti K."/>
            <person name="Andreopoulos B."/>
            <person name="Lipzen A."/>
            <person name="Chen C."/>
            <person name="Yanf M."/>
            <person name="Daum C."/>
            <person name="Ng V."/>
            <person name="Clum A."/>
            <person name="Steindorff A."/>
            <person name="Ohm R."/>
            <person name="Martin F."/>
            <person name="Silar P."/>
            <person name="Natvig D."/>
            <person name="Lalanne C."/>
            <person name="Gautier V."/>
            <person name="Ament-velasquez S.L."/>
            <person name="Kruys A."/>
            <person name="Hutchinson M.I."/>
            <person name="Powell A.J."/>
            <person name="Barry K."/>
            <person name="Miller A.N."/>
            <person name="Grigoriev I.V."/>
            <person name="Debuchy R."/>
            <person name="Gladieux P."/>
            <person name="Thoren M.H."/>
            <person name="Johannesson H."/>
        </authorList>
    </citation>
    <scope>NUCLEOTIDE SEQUENCE</scope>
    <source>
        <strain evidence="1">SMH3391-2</strain>
    </source>
</reference>